<comment type="cofactor">
    <cofactor evidence="1">
        <name>Fe(2+)</name>
        <dbReference type="ChEBI" id="CHEBI:29033"/>
    </cofactor>
</comment>
<dbReference type="Gene3D" id="3.10.180.10">
    <property type="entry name" value="2,3-Dihydroxybiphenyl 1,2-Dioxygenase, domain 1"/>
    <property type="match status" value="1"/>
</dbReference>
<feature type="domain" description="VOC" evidence="8">
    <location>
        <begin position="57"/>
        <end position="180"/>
    </location>
</feature>
<protein>
    <submittedName>
        <fullName evidence="9">Glyoxalase/Bleomycin resistance protein/Dihydroxybiphenyl dioxygenase</fullName>
    </submittedName>
</protein>
<dbReference type="AlphaFoldDB" id="A0AAN6XXK0"/>
<dbReference type="Pfam" id="PF00903">
    <property type="entry name" value="Glyoxalase"/>
    <property type="match status" value="1"/>
</dbReference>
<dbReference type="GO" id="GO:0008198">
    <property type="term" value="F:ferrous iron binding"/>
    <property type="evidence" value="ECO:0007669"/>
    <property type="project" value="InterPro"/>
</dbReference>
<dbReference type="GO" id="GO:0051213">
    <property type="term" value="F:dioxygenase activity"/>
    <property type="evidence" value="ECO:0007669"/>
    <property type="project" value="UniProtKB-KW"/>
</dbReference>
<evidence type="ECO:0000259" key="8">
    <source>
        <dbReference type="PROSITE" id="PS51819"/>
    </source>
</evidence>
<dbReference type="CDD" id="cd08348">
    <property type="entry name" value="BphC2-C3-RGP6_C_like"/>
    <property type="match status" value="1"/>
</dbReference>
<dbReference type="SUPFAM" id="SSF54593">
    <property type="entry name" value="Glyoxalase/Bleomycin resistance protein/Dihydroxybiphenyl dioxygenase"/>
    <property type="match status" value="1"/>
</dbReference>
<proteinExistence type="inferred from homology"/>
<evidence type="ECO:0000256" key="3">
    <source>
        <dbReference type="ARBA" id="ARBA00022723"/>
    </source>
</evidence>
<reference evidence="9" key="1">
    <citation type="journal article" date="2023" name="Mol. Phylogenet. Evol.">
        <title>Genome-scale phylogeny and comparative genomics of the fungal order Sordariales.</title>
        <authorList>
            <person name="Hensen N."/>
            <person name="Bonometti L."/>
            <person name="Westerberg I."/>
            <person name="Brannstrom I.O."/>
            <person name="Guillou S."/>
            <person name="Cros-Aarteil S."/>
            <person name="Calhoun S."/>
            <person name="Haridas S."/>
            <person name="Kuo A."/>
            <person name="Mondo S."/>
            <person name="Pangilinan J."/>
            <person name="Riley R."/>
            <person name="LaButti K."/>
            <person name="Andreopoulos B."/>
            <person name="Lipzen A."/>
            <person name="Chen C."/>
            <person name="Yan M."/>
            <person name="Daum C."/>
            <person name="Ng V."/>
            <person name="Clum A."/>
            <person name="Steindorff A."/>
            <person name="Ohm R.A."/>
            <person name="Martin F."/>
            <person name="Silar P."/>
            <person name="Natvig D.O."/>
            <person name="Lalanne C."/>
            <person name="Gautier V."/>
            <person name="Ament-Velasquez S.L."/>
            <person name="Kruys A."/>
            <person name="Hutchinson M.I."/>
            <person name="Powell A.J."/>
            <person name="Barry K."/>
            <person name="Miller A.N."/>
            <person name="Grigoriev I.V."/>
            <person name="Debuchy R."/>
            <person name="Gladieux P."/>
            <person name="Hiltunen Thoren M."/>
            <person name="Johannesson H."/>
        </authorList>
    </citation>
    <scope>NUCLEOTIDE SEQUENCE</scope>
    <source>
        <strain evidence="9">PSN293</strain>
    </source>
</reference>
<organism evidence="9 10">
    <name type="scientific">Rhypophila decipiens</name>
    <dbReference type="NCBI Taxonomy" id="261697"/>
    <lineage>
        <taxon>Eukaryota</taxon>
        <taxon>Fungi</taxon>
        <taxon>Dikarya</taxon>
        <taxon>Ascomycota</taxon>
        <taxon>Pezizomycotina</taxon>
        <taxon>Sordariomycetes</taxon>
        <taxon>Sordariomycetidae</taxon>
        <taxon>Sordariales</taxon>
        <taxon>Naviculisporaceae</taxon>
        <taxon>Rhypophila</taxon>
    </lineage>
</organism>
<dbReference type="EMBL" id="MU858296">
    <property type="protein sequence ID" value="KAK4207425.1"/>
    <property type="molecule type" value="Genomic_DNA"/>
</dbReference>
<keyword evidence="10" id="KW-1185">Reference proteome</keyword>
<dbReference type="PROSITE" id="PS00082">
    <property type="entry name" value="EXTRADIOL_DIOXYGENAS"/>
    <property type="match status" value="1"/>
</dbReference>
<dbReference type="InterPro" id="IPR004360">
    <property type="entry name" value="Glyas_Fos-R_dOase_dom"/>
</dbReference>
<evidence type="ECO:0000256" key="4">
    <source>
        <dbReference type="ARBA" id="ARBA00022797"/>
    </source>
</evidence>
<keyword evidence="7" id="KW-0408">Iron</keyword>
<evidence type="ECO:0000256" key="6">
    <source>
        <dbReference type="ARBA" id="ARBA00023002"/>
    </source>
</evidence>
<evidence type="ECO:0000313" key="9">
    <source>
        <dbReference type="EMBL" id="KAK4207425.1"/>
    </source>
</evidence>
<dbReference type="Proteomes" id="UP001301769">
    <property type="component" value="Unassembled WGS sequence"/>
</dbReference>
<keyword evidence="3" id="KW-0479">Metal-binding</keyword>
<comment type="caution">
    <text evidence="9">The sequence shown here is derived from an EMBL/GenBank/DDBJ whole genome shotgun (WGS) entry which is preliminary data.</text>
</comment>
<comment type="similarity">
    <text evidence="2">Belongs to the extradiol ring-cleavage dioxygenase family.</text>
</comment>
<sequence>MQVHSGCTALSQTSDHTYYRHLEPQQDLLVTYWYSLVSSSTITMAALTPEKLISPASIGHFGIRTTPEKFEQMVEWHLNFFGGRAVLRNEKAAFIAWDDEHHRMVIVNDASHKQIPAEDRPRAATVYHIAFTLNSLADLATSYEQKRARGILPHWPVNHGMSTSMYYTDPDGNEFEMQVNNFDTSEEALAFMATDEYRQNPIGVDIDVEELIRRIRSGEDEREIKKRPLIGQRLSRYENSIYFKKPAEA</sequence>
<dbReference type="PROSITE" id="PS51819">
    <property type="entry name" value="VOC"/>
    <property type="match status" value="1"/>
</dbReference>
<evidence type="ECO:0000313" key="10">
    <source>
        <dbReference type="Proteomes" id="UP001301769"/>
    </source>
</evidence>
<evidence type="ECO:0000256" key="7">
    <source>
        <dbReference type="ARBA" id="ARBA00023004"/>
    </source>
</evidence>
<name>A0AAN6XXK0_9PEZI</name>
<evidence type="ECO:0000256" key="1">
    <source>
        <dbReference type="ARBA" id="ARBA00001954"/>
    </source>
</evidence>
<dbReference type="InterPro" id="IPR000486">
    <property type="entry name" value="Xdiol_ring_cleave_dOase_1/2"/>
</dbReference>
<keyword evidence="4" id="KW-0058">Aromatic hydrocarbons catabolism</keyword>
<gene>
    <name evidence="9" type="ORF">QBC37DRAFT_433473</name>
</gene>
<accession>A0AAN6XXK0</accession>
<keyword evidence="6" id="KW-0560">Oxidoreductase</keyword>
<keyword evidence="5 9" id="KW-0223">Dioxygenase</keyword>
<dbReference type="InterPro" id="IPR029068">
    <property type="entry name" value="Glyas_Bleomycin-R_OHBP_Dase"/>
</dbReference>
<evidence type="ECO:0000256" key="5">
    <source>
        <dbReference type="ARBA" id="ARBA00022964"/>
    </source>
</evidence>
<dbReference type="InterPro" id="IPR037523">
    <property type="entry name" value="VOC_core"/>
</dbReference>
<reference evidence="9" key="2">
    <citation type="submission" date="2023-05" db="EMBL/GenBank/DDBJ databases">
        <authorList>
            <consortium name="Lawrence Berkeley National Laboratory"/>
            <person name="Steindorff A."/>
            <person name="Hensen N."/>
            <person name="Bonometti L."/>
            <person name="Westerberg I."/>
            <person name="Brannstrom I.O."/>
            <person name="Guillou S."/>
            <person name="Cros-Aarteil S."/>
            <person name="Calhoun S."/>
            <person name="Haridas S."/>
            <person name="Kuo A."/>
            <person name="Mondo S."/>
            <person name="Pangilinan J."/>
            <person name="Riley R."/>
            <person name="Labutti K."/>
            <person name="Andreopoulos B."/>
            <person name="Lipzen A."/>
            <person name="Chen C."/>
            <person name="Yanf M."/>
            <person name="Daum C."/>
            <person name="Ng V."/>
            <person name="Clum A."/>
            <person name="Ohm R."/>
            <person name="Martin F."/>
            <person name="Silar P."/>
            <person name="Natvig D."/>
            <person name="Lalanne C."/>
            <person name="Gautier V."/>
            <person name="Ament-Velasquez S.L."/>
            <person name="Kruys A."/>
            <person name="Hutchinson M.I."/>
            <person name="Powell A.J."/>
            <person name="Barry K."/>
            <person name="Miller A.N."/>
            <person name="Grigoriev I.V."/>
            <person name="Debuchy R."/>
            <person name="Gladieux P."/>
            <person name="Thoren M.H."/>
            <person name="Johannesson H."/>
        </authorList>
    </citation>
    <scope>NUCLEOTIDE SEQUENCE</scope>
    <source>
        <strain evidence="9">PSN293</strain>
    </source>
</reference>
<evidence type="ECO:0000256" key="2">
    <source>
        <dbReference type="ARBA" id="ARBA00008784"/>
    </source>
</evidence>